<evidence type="ECO:0000313" key="2">
    <source>
        <dbReference type="EMBL" id="TRZ39915.1"/>
    </source>
</evidence>
<dbReference type="EMBL" id="RIBP01000001">
    <property type="protein sequence ID" value="TRZ39915.1"/>
    <property type="molecule type" value="Genomic_DNA"/>
</dbReference>
<name>A0A553SSD5_NIACI</name>
<evidence type="ECO:0000313" key="3">
    <source>
        <dbReference type="Proteomes" id="UP000319837"/>
    </source>
</evidence>
<proteinExistence type="predicted"/>
<feature type="transmembrane region" description="Helical" evidence="1">
    <location>
        <begin position="69"/>
        <end position="89"/>
    </location>
</feature>
<protein>
    <submittedName>
        <fullName evidence="2">Uncharacterized protein</fullName>
    </submittedName>
</protein>
<feature type="transmembrane region" description="Helical" evidence="1">
    <location>
        <begin position="96"/>
        <end position="113"/>
    </location>
</feature>
<dbReference type="NCBIfam" id="NF041644">
    <property type="entry name" value="CBO0543_fam"/>
    <property type="match status" value="1"/>
</dbReference>
<dbReference type="Proteomes" id="UP000319837">
    <property type="component" value="Unassembled WGS sequence"/>
</dbReference>
<sequence length="155" mass="18734">MINTLILIISWLLSISLLWVFTPRKQLRYYVITFLFSSTVAWAFEYIQVSFGLIEFPYREFEKASKMSFSLHYAIYPTFCVFYILYFPVSQGKVKKFLHTCLFNLLLALYTFLLNKYSSLIEFKHWNFFYSIGINFILLYTIKRFAFWFKKGLNE</sequence>
<organism evidence="2 3">
    <name type="scientific">Niallia circulans</name>
    <name type="common">Bacillus circulans</name>
    <dbReference type="NCBI Taxonomy" id="1397"/>
    <lineage>
        <taxon>Bacteria</taxon>
        <taxon>Bacillati</taxon>
        <taxon>Bacillota</taxon>
        <taxon>Bacilli</taxon>
        <taxon>Bacillales</taxon>
        <taxon>Bacillaceae</taxon>
        <taxon>Niallia</taxon>
    </lineage>
</organism>
<feature type="transmembrane region" description="Helical" evidence="1">
    <location>
        <begin position="6"/>
        <end position="22"/>
    </location>
</feature>
<evidence type="ECO:0000256" key="1">
    <source>
        <dbReference type="SAM" id="Phobius"/>
    </source>
</evidence>
<keyword evidence="1" id="KW-0812">Transmembrane</keyword>
<comment type="caution">
    <text evidence="2">The sequence shown here is derived from an EMBL/GenBank/DDBJ whole genome shotgun (WGS) entry which is preliminary data.</text>
</comment>
<reference evidence="3" key="1">
    <citation type="submission" date="2018-10" db="EMBL/GenBank/DDBJ databases">
        <title>FDA dAtabase for Regulatory Grade micrObial Sequences (FDA-ARGOS): Supporting development and validation of Infectious Disease Dx tests.</title>
        <authorList>
            <person name="Minogue T."/>
            <person name="Wolcott M."/>
            <person name="Wasieloski L."/>
            <person name="Aguilar W."/>
            <person name="Moore D."/>
            <person name="Tallon L."/>
            <person name="Sadzewicz L."/>
            <person name="Sengamalay N."/>
            <person name="Ott S."/>
            <person name="Godinez A."/>
            <person name="Nagaraj S."/>
            <person name="Vavikolanu K."/>
            <person name="Vyas G."/>
            <person name="Nadendla S."/>
            <person name="George J."/>
            <person name="Sichtig H."/>
        </authorList>
    </citation>
    <scope>NUCLEOTIDE SEQUENCE [LARGE SCALE GENOMIC DNA]</scope>
    <source>
        <strain evidence="3">FDAARGOS_343</strain>
    </source>
</reference>
<gene>
    <name evidence="2" type="ORF">CEQ21_02925</name>
</gene>
<feature type="transmembrane region" description="Helical" evidence="1">
    <location>
        <begin position="125"/>
        <end position="142"/>
    </location>
</feature>
<keyword evidence="1" id="KW-1133">Transmembrane helix</keyword>
<feature type="transmembrane region" description="Helical" evidence="1">
    <location>
        <begin position="29"/>
        <end position="49"/>
    </location>
</feature>
<dbReference type="AlphaFoldDB" id="A0A553SSD5"/>
<dbReference type="InterPro" id="IPR048147">
    <property type="entry name" value="CBO0543-like"/>
</dbReference>
<dbReference type="RefSeq" id="WP_328593454.1">
    <property type="nucleotide sequence ID" value="NZ_RIBP01000001.1"/>
</dbReference>
<accession>A0A553SSD5</accession>
<keyword evidence="1" id="KW-0472">Membrane</keyword>